<keyword evidence="3 6" id="KW-0378">Hydrolase</keyword>
<evidence type="ECO:0000256" key="5">
    <source>
        <dbReference type="ARBA" id="ARBA00023136"/>
    </source>
</evidence>
<evidence type="ECO:0000256" key="2">
    <source>
        <dbReference type="ARBA" id="ARBA00022723"/>
    </source>
</evidence>
<comment type="similarity">
    <text evidence="6">Belongs to the PP2C family.</text>
</comment>
<keyword evidence="5" id="KW-0472">Membrane</keyword>
<evidence type="ECO:0000256" key="3">
    <source>
        <dbReference type="ARBA" id="ARBA00022801"/>
    </source>
</evidence>
<organism evidence="9 10">
    <name type="scientific">Blepharisma stoltei</name>
    <dbReference type="NCBI Taxonomy" id="1481888"/>
    <lineage>
        <taxon>Eukaryota</taxon>
        <taxon>Sar</taxon>
        <taxon>Alveolata</taxon>
        <taxon>Ciliophora</taxon>
        <taxon>Postciliodesmatophora</taxon>
        <taxon>Heterotrichea</taxon>
        <taxon>Heterotrichida</taxon>
        <taxon>Blepharismidae</taxon>
        <taxon>Blepharisma</taxon>
    </lineage>
</organism>
<feature type="region of interest" description="Disordered" evidence="7">
    <location>
        <begin position="1"/>
        <end position="131"/>
    </location>
</feature>
<feature type="domain" description="PPM-type phosphatase" evidence="8">
    <location>
        <begin position="148"/>
        <end position="442"/>
    </location>
</feature>
<evidence type="ECO:0000313" key="9">
    <source>
        <dbReference type="EMBL" id="CAG9320901.1"/>
    </source>
</evidence>
<accession>A0AAU9J3T2</accession>
<sequence length="446" mass="49468">MDQKLNLAGKRKSNSKPSTPRTKGLIKSSDEPPPRRTNSKNSSRPHHRPFNSYGGAGPGFSDRFEKAVKENFVKSSLKSSKDAFPAKVAGRSSPRKSPPPHSAPKHRRTTSLAERPETHGGNRNIDPEMTHKRKFSLERPKEIMVVSSFAHRSQKGFIPGNPQKQNQDNFITCVNFGMSAECYFFSVCDGHGLYGGEVSGYIKQRFPTILSQDPNLLGNPRRALISSVIKVNSELNHQEFDISFSGSTMVSVLIRGKKLWCANTGDSRALLGRQLSDAFLSQQNIPVKQSGKHWMSIALSRDHKPDDQDESVRILHCGGRIEAYQDEQGNPLGPARVWLKHQDIPGLAMSRSIGDGVASSVGVICDPEILEFSLTPDDKFLVIGSDGIFEFLSNEEVVKIVVPYWKTRDVQGACDALAKEANNRWTTEEEVIDDITCVIVFLDIPN</sequence>
<evidence type="ECO:0000256" key="6">
    <source>
        <dbReference type="RuleBase" id="RU003465"/>
    </source>
</evidence>
<gene>
    <name evidence="9" type="ORF">BSTOLATCC_MIC27477</name>
</gene>
<dbReference type="CDD" id="cd00143">
    <property type="entry name" value="PP2Cc"/>
    <property type="match status" value="1"/>
</dbReference>
<dbReference type="Gene3D" id="3.60.40.10">
    <property type="entry name" value="PPM-type phosphatase domain"/>
    <property type="match status" value="1"/>
</dbReference>
<protein>
    <recommendedName>
        <fullName evidence="8">PPM-type phosphatase domain-containing protein</fullName>
    </recommendedName>
</protein>
<proteinExistence type="inferred from homology"/>
<dbReference type="InterPro" id="IPR036457">
    <property type="entry name" value="PPM-type-like_dom_sf"/>
</dbReference>
<keyword evidence="4 6" id="KW-0904">Protein phosphatase</keyword>
<dbReference type="PANTHER" id="PTHR47992">
    <property type="entry name" value="PROTEIN PHOSPHATASE"/>
    <property type="match status" value="1"/>
</dbReference>
<comment type="subcellular location">
    <subcellularLocation>
        <location evidence="1">Membrane</location>
        <topology evidence="1">Peripheral membrane protein</topology>
    </subcellularLocation>
</comment>
<evidence type="ECO:0000259" key="8">
    <source>
        <dbReference type="PROSITE" id="PS51746"/>
    </source>
</evidence>
<reference evidence="9" key="1">
    <citation type="submission" date="2021-09" db="EMBL/GenBank/DDBJ databases">
        <authorList>
            <consortium name="AG Swart"/>
            <person name="Singh M."/>
            <person name="Singh A."/>
            <person name="Seah K."/>
            <person name="Emmerich C."/>
        </authorList>
    </citation>
    <scope>NUCLEOTIDE SEQUENCE</scope>
    <source>
        <strain evidence="9">ATCC30299</strain>
    </source>
</reference>
<dbReference type="EMBL" id="CAJZBQ010000027">
    <property type="protein sequence ID" value="CAG9320901.1"/>
    <property type="molecule type" value="Genomic_DNA"/>
</dbReference>
<feature type="compositionally biased region" description="Basic and acidic residues" evidence="7">
    <location>
        <begin position="114"/>
        <end position="131"/>
    </location>
</feature>
<dbReference type="SMART" id="SM00332">
    <property type="entry name" value="PP2Cc"/>
    <property type="match status" value="1"/>
</dbReference>
<dbReference type="AlphaFoldDB" id="A0AAU9J3T2"/>
<dbReference type="GO" id="GO:0016020">
    <property type="term" value="C:membrane"/>
    <property type="evidence" value="ECO:0007669"/>
    <property type="project" value="UniProtKB-SubCell"/>
</dbReference>
<dbReference type="PROSITE" id="PS51746">
    <property type="entry name" value="PPM_2"/>
    <property type="match status" value="1"/>
</dbReference>
<dbReference type="FunFam" id="3.60.40.10:FF:000051">
    <property type="entry name" value="Protein phosphatase 2C-like protein"/>
    <property type="match status" value="1"/>
</dbReference>
<dbReference type="GO" id="GO:0046872">
    <property type="term" value="F:metal ion binding"/>
    <property type="evidence" value="ECO:0007669"/>
    <property type="project" value="UniProtKB-KW"/>
</dbReference>
<dbReference type="Proteomes" id="UP001162131">
    <property type="component" value="Unassembled WGS sequence"/>
</dbReference>
<feature type="compositionally biased region" description="Basic and acidic residues" evidence="7">
    <location>
        <begin position="62"/>
        <end position="72"/>
    </location>
</feature>
<keyword evidence="2" id="KW-0479">Metal-binding</keyword>
<dbReference type="InterPro" id="IPR001932">
    <property type="entry name" value="PPM-type_phosphatase-like_dom"/>
</dbReference>
<name>A0AAU9J3T2_9CILI</name>
<evidence type="ECO:0000256" key="1">
    <source>
        <dbReference type="ARBA" id="ARBA00004170"/>
    </source>
</evidence>
<dbReference type="InterPro" id="IPR015655">
    <property type="entry name" value="PP2C"/>
</dbReference>
<evidence type="ECO:0000256" key="7">
    <source>
        <dbReference type="SAM" id="MobiDB-lite"/>
    </source>
</evidence>
<dbReference type="InterPro" id="IPR000222">
    <property type="entry name" value="PP2C_BS"/>
</dbReference>
<keyword evidence="10" id="KW-1185">Reference proteome</keyword>
<dbReference type="PROSITE" id="PS01032">
    <property type="entry name" value="PPM_1"/>
    <property type="match status" value="1"/>
</dbReference>
<evidence type="ECO:0000256" key="4">
    <source>
        <dbReference type="ARBA" id="ARBA00022912"/>
    </source>
</evidence>
<evidence type="ECO:0000313" key="10">
    <source>
        <dbReference type="Proteomes" id="UP001162131"/>
    </source>
</evidence>
<dbReference type="SUPFAM" id="SSF81606">
    <property type="entry name" value="PP2C-like"/>
    <property type="match status" value="1"/>
</dbReference>
<dbReference type="Pfam" id="PF00481">
    <property type="entry name" value="PP2C"/>
    <property type="match status" value="1"/>
</dbReference>
<dbReference type="GO" id="GO:0004722">
    <property type="term" value="F:protein serine/threonine phosphatase activity"/>
    <property type="evidence" value="ECO:0007669"/>
    <property type="project" value="InterPro"/>
</dbReference>
<comment type="caution">
    <text evidence="9">The sequence shown here is derived from an EMBL/GenBank/DDBJ whole genome shotgun (WGS) entry which is preliminary data.</text>
</comment>